<dbReference type="AlphaFoldDB" id="A0A397VAY3"/>
<dbReference type="OrthoDB" id="2421189at2759"/>
<reference evidence="1 2" key="1">
    <citation type="submission" date="2018-06" db="EMBL/GenBank/DDBJ databases">
        <title>Comparative genomics reveals the genomic features of Rhizophagus irregularis, R. cerebriforme, R. diaphanum and Gigaspora rosea, and their symbiotic lifestyle signature.</title>
        <authorList>
            <person name="Morin E."/>
            <person name="San Clemente H."/>
            <person name="Chen E.C.H."/>
            <person name="De La Providencia I."/>
            <person name="Hainaut M."/>
            <person name="Kuo A."/>
            <person name="Kohler A."/>
            <person name="Murat C."/>
            <person name="Tang N."/>
            <person name="Roy S."/>
            <person name="Loubradou J."/>
            <person name="Henrissat B."/>
            <person name="Grigoriev I.V."/>
            <person name="Corradi N."/>
            <person name="Roux C."/>
            <person name="Martin F.M."/>
        </authorList>
    </citation>
    <scope>NUCLEOTIDE SEQUENCE [LARGE SCALE GENOMIC DNA]</scope>
    <source>
        <strain evidence="1 2">DAOM 194757</strain>
    </source>
</reference>
<accession>A0A397VAY3</accession>
<sequence>MARPENLESVDCSAKCIVNSFHINEVSQHLAQLCNTGIDAEDRASKANQEEIICWSLYGRDSVCQKMSDSLNRFKQETQKIIIQWFKSLKENNNKNDLEEEEDDDSILLIIEWNDASLTNRNIQKTP</sequence>
<gene>
    <name evidence="1" type="ORF">C2G38_2141744</name>
</gene>
<name>A0A397VAY3_9GLOM</name>
<proteinExistence type="predicted"/>
<evidence type="ECO:0000313" key="1">
    <source>
        <dbReference type="EMBL" id="RIB19192.1"/>
    </source>
</evidence>
<evidence type="ECO:0000313" key="2">
    <source>
        <dbReference type="Proteomes" id="UP000266673"/>
    </source>
</evidence>
<dbReference type="EMBL" id="QKWP01000489">
    <property type="protein sequence ID" value="RIB19192.1"/>
    <property type="molecule type" value="Genomic_DNA"/>
</dbReference>
<protein>
    <submittedName>
        <fullName evidence="1">Uncharacterized protein</fullName>
    </submittedName>
</protein>
<organism evidence="1 2">
    <name type="scientific">Gigaspora rosea</name>
    <dbReference type="NCBI Taxonomy" id="44941"/>
    <lineage>
        <taxon>Eukaryota</taxon>
        <taxon>Fungi</taxon>
        <taxon>Fungi incertae sedis</taxon>
        <taxon>Mucoromycota</taxon>
        <taxon>Glomeromycotina</taxon>
        <taxon>Glomeromycetes</taxon>
        <taxon>Diversisporales</taxon>
        <taxon>Gigasporaceae</taxon>
        <taxon>Gigaspora</taxon>
    </lineage>
</organism>
<dbReference type="Proteomes" id="UP000266673">
    <property type="component" value="Unassembled WGS sequence"/>
</dbReference>
<keyword evidence="2" id="KW-1185">Reference proteome</keyword>
<comment type="caution">
    <text evidence="1">The sequence shown here is derived from an EMBL/GenBank/DDBJ whole genome shotgun (WGS) entry which is preliminary data.</text>
</comment>